<evidence type="ECO:0000256" key="1">
    <source>
        <dbReference type="ARBA" id="ARBA00004651"/>
    </source>
</evidence>
<dbReference type="PANTHER" id="PTHR34979">
    <property type="entry name" value="INNER MEMBRANE PROTEIN YGAZ"/>
    <property type="match status" value="1"/>
</dbReference>
<evidence type="ECO:0000256" key="7">
    <source>
        <dbReference type="ARBA" id="ARBA00023136"/>
    </source>
</evidence>
<reference evidence="10" key="1">
    <citation type="submission" date="2016-10" db="EMBL/GenBank/DDBJ databases">
        <authorList>
            <person name="Varghese N."/>
            <person name="Submissions S."/>
        </authorList>
    </citation>
    <scope>NUCLEOTIDE SEQUENCE [LARGE SCALE GENOMIC DNA]</scope>
    <source>
        <strain evidence="10">DSM 7165</strain>
    </source>
</reference>
<dbReference type="PANTHER" id="PTHR34979:SF1">
    <property type="entry name" value="INNER MEMBRANE PROTEIN YGAZ"/>
    <property type="match status" value="1"/>
</dbReference>
<evidence type="ECO:0000313" key="9">
    <source>
        <dbReference type="EMBL" id="SEI76159.1"/>
    </source>
</evidence>
<evidence type="ECO:0000256" key="2">
    <source>
        <dbReference type="ARBA" id="ARBA00010735"/>
    </source>
</evidence>
<evidence type="ECO:0000256" key="5">
    <source>
        <dbReference type="ARBA" id="ARBA00022692"/>
    </source>
</evidence>
<dbReference type="InterPro" id="IPR011606">
    <property type="entry name" value="Brnchd-chn_aa_trnsp_permease"/>
</dbReference>
<feature type="transmembrane region" description="Helical" evidence="8">
    <location>
        <begin position="6"/>
        <end position="28"/>
    </location>
</feature>
<keyword evidence="10" id="KW-1185">Reference proteome</keyword>
<evidence type="ECO:0000256" key="8">
    <source>
        <dbReference type="SAM" id="Phobius"/>
    </source>
</evidence>
<keyword evidence="4" id="KW-1003">Cell membrane</keyword>
<gene>
    <name evidence="9" type="ORF">SAMN05421831_109110</name>
</gene>
<proteinExistence type="inferred from homology"/>
<feature type="transmembrane region" description="Helical" evidence="8">
    <location>
        <begin position="154"/>
        <end position="172"/>
    </location>
</feature>
<keyword evidence="5 8" id="KW-0812">Transmembrane</keyword>
<accession>A0A1H6T7W1</accession>
<dbReference type="AlphaFoldDB" id="A0A1H6T7W1"/>
<evidence type="ECO:0000256" key="6">
    <source>
        <dbReference type="ARBA" id="ARBA00022989"/>
    </source>
</evidence>
<feature type="transmembrane region" description="Helical" evidence="8">
    <location>
        <begin position="64"/>
        <end position="86"/>
    </location>
</feature>
<dbReference type="GO" id="GO:0005886">
    <property type="term" value="C:plasma membrane"/>
    <property type="evidence" value="ECO:0007669"/>
    <property type="project" value="UniProtKB-SubCell"/>
</dbReference>
<feature type="transmembrane region" description="Helical" evidence="8">
    <location>
        <begin position="35"/>
        <end position="58"/>
    </location>
</feature>
<dbReference type="Pfam" id="PF03591">
    <property type="entry name" value="AzlC"/>
    <property type="match status" value="1"/>
</dbReference>
<keyword evidence="6 8" id="KW-1133">Transmembrane helix</keyword>
<dbReference type="RefSeq" id="WP_093310794.1">
    <property type="nucleotide sequence ID" value="NZ_FNYH01000009.1"/>
</dbReference>
<sequence length="234" mass="25728">MFTQAVKFSIPVMFGYLPLGAAFGVMFTSSLPYDWYFATLMGLVIYAGAGQFLAVTLLATQASLLEVAIATFALNARHIFFGLSLIKRYQGAGWRKLYLIFGLTDETYSLQTSRFTLSDPNQEHQLGFYITLLNQGYWVLGCTLGALAGRYLTFNSQGIEFTLVALFIVLALEQYSALGQKKPFALALFSGCIALILVPSQHQLPIALLLTSGLLILDFKYPLNKAALLCKSTS</sequence>
<evidence type="ECO:0000256" key="4">
    <source>
        <dbReference type="ARBA" id="ARBA00022475"/>
    </source>
</evidence>
<comment type="subcellular location">
    <subcellularLocation>
        <location evidence="1">Cell membrane</location>
        <topology evidence="1">Multi-pass membrane protein</topology>
    </subcellularLocation>
</comment>
<feature type="transmembrane region" description="Helical" evidence="8">
    <location>
        <begin position="126"/>
        <end position="148"/>
    </location>
</feature>
<keyword evidence="7 8" id="KW-0472">Membrane</keyword>
<evidence type="ECO:0000313" key="10">
    <source>
        <dbReference type="Proteomes" id="UP000242999"/>
    </source>
</evidence>
<keyword evidence="3" id="KW-0813">Transport</keyword>
<dbReference type="OrthoDB" id="3181706at2"/>
<evidence type="ECO:0000256" key="3">
    <source>
        <dbReference type="ARBA" id="ARBA00022448"/>
    </source>
</evidence>
<protein>
    <submittedName>
        <fullName evidence="9">4-azaleucine resistance probable transporter AzlC</fullName>
    </submittedName>
</protein>
<name>A0A1H6T7W1_9GAMM</name>
<dbReference type="EMBL" id="FNYH01000009">
    <property type="protein sequence ID" value="SEI76159.1"/>
    <property type="molecule type" value="Genomic_DNA"/>
</dbReference>
<dbReference type="GO" id="GO:1903785">
    <property type="term" value="P:L-valine transmembrane transport"/>
    <property type="evidence" value="ECO:0007669"/>
    <property type="project" value="TreeGrafter"/>
</dbReference>
<organism evidence="9 10">
    <name type="scientific">Allopseudospirillum japonicum</name>
    <dbReference type="NCBI Taxonomy" id="64971"/>
    <lineage>
        <taxon>Bacteria</taxon>
        <taxon>Pseudomonadati</taxon>
        <taxon>Pseudomonadota</taxon>
        <taxon>Gammaproteobacteria</taxon>
        <taxon>Oceanospirillales</taxon>
        <taxon>Oceanospirillaceae</taxon>
        <taxon>Allopseudospirillum</taxon>
    </lineage>
</organism>
<dbReference type="Proteomes" id="UP000242999">
    <property type="component" value="Unassembled WGS sequence"/>
</dbReference>
<dbReference type="STRING" id="64971.SAMN05421831_109110"/>
<comment type="similarity">
    <text evidence="2">Belongs to the AzlC family.</text>
</comment>